<dbReference type="Gene3D" id="1.10.10.2840">
    <property type="entry name" value="PucR C-terminal helix-turn-helix domain"/>
    <property type="match status" value="1"/>
</dbReference>
<keyword evidence="2" id="KW-1185">Reference proteome</keyword>
<dbReference type="EMBL" id="CP006850">
    <property type="protein sequence ID" value="AHH20061.1"/>
    <property type="molecule type" value="Genomic_DNA"/>
</dbReference>
<dbReference type="PATRIC" id="fig|1415166.3.peg.5441"/>
<dbReference type="HOGENOM" id="CLU_068869_0_0_11"/>
<sequence length="323" mass="34886">MQELVGKLISVDPEASEALKVVSYFDVLVARGAGLDGLLRAAAVLSGVVAGADRDGKISRFDAEGRRVTGDSSAQRFPVHTDARGSVWLERDGSLHANDEMIVERLALAVELIEARRNPDSRLEVVIDPTRPLAERSVALAALRLEPTSRIRIVASAPDAARSGALTTVVPTRYGVLRATLDVSGAFVPASRAGLGQWIRADRASESWEAAVIAYRLADSSFPVVDATDLGAMLILARAYDPDVPHDDVTALTRLDPRSARILRILVEADSIRSAAVQLSVHHSTLQARRESFTQELGYDPRSASGRTRYAAAEILRRLGEHE</sequence>
<dbReference type="STRING" id="1415166.NONO_c52810"/>
<dbReference type="KEGG" id="nno:NONO_c52810"/>
<reference evidence="1 2" key="1">
    <citation type="journal article" date="2014" name="Appl. Environ. Microbiol.">
        <title>Insights into the Microbial Degradation of Rubber and Gutta-Percha by Analysis of the Complete Genome of Nocardia nova SH22a.</title>
        <authorList>
            <person name="Luo Q."/>
            <person name="Hiessl S."/>
            <person name="Poehlein A."/>
            <person name="Daniel R."/>
            <person name="Steinbuchel A."/>
        </authorList>
    </citation>
    <scope>NUCLEOTIDE SEQUENCE [LARGE SCALE GENOMIC DNA]</scope>
    <source>
        <strain evidence="1">SH22a</strain>
    </source>
</reference>
<dbReference type="RefSeq" id="WP_025351443.1">
    <property type="nucleotide sequence ID" value="NZ_CP006850.1"/>
</dbReference>
<dbReference type="InterPro" id="IPR042070">
    <property type="entry name" value="PucR_C-HTH_sf"/>
</dbReference>
<evidence type="ECO:0000313" key="1">
    <source>
        <dbReference type="EMBL" id="AHH20061.1"/>
    </source>
</evidence>
<gene>
    <name evidence="1" type="ORF">NONO_c52810</name>
</gene>
<protein>
    <recommendedName>
        <fullName evidence="3">PucR C-terminal helix-turn-helix domain-containing protein</fullName>
    </recommendedName>
</protein>
<accession>W5TS70</accession>
<dbReference type="AlphaFoldDB" id="W5TS70"/>
<evidence type="ECO:0000313" key="2">
    <source>
        <dbReference type="Proteomes" id="UP000019150"/>
    </source>
</evidence>
<name>W5TS70_9NOCA</name>
<dbReference type="eggNOG" id="COG2508">
    <property type="taxonomic scope" value="Bacteria"/>
</dbReference>
<dbReference type="Proteomes" id="UP000019150">
    <property type="component" value="Chromosome"/>
</dbReference>
<dbReference type="OrthoDB" id="5051269at2"/>
<evidence type="ECO:0008006" key="3">
    <source>
        <dbReference type="Google" id="ProtNLM"/>
    </source>
</evidence>
<organism evidence="1 2">
    <name type="scientific">Nocardia nova SH22a</name>
    <dbReference type="NCBI Taxonomy" id="1415166"/>
    <lineage>
        <taxon>Bacteria</taxon>
        <taxon>Bacillati</taxon>
        <taxon>Actinomycetota</taxon>
        <taxon>Actinomycetes</taxon>
        <taxon>Mycobacteriales</taxon>
        <taxon>Nocardiaceae</taxon>
        <taxon>Nocardia</taxon>
    </lineage>
</organism>
<proteinExistence type="predicted"/>